<dbReference type="SUPFAM" id="SSF55781">
    <property type="entry name" value="GAF domain-like"/>
    <property type="match status" value="1"/>
</dbReference>
<evidence type="ECO:0000259" key="6">
    <source>
        <dbReference type="PROSITE" id="PS50110"/>
    </source>
</evidence>
<evidence type="ECO:0000259" key="7">
    <source>
        <dbReference type="PROSITE" id="PS50113"/>
    </source>
</evidence>
<dbReference type="PROSITE" id="PS50110">
    <property type="entry name" value="RESPONSE_REGULATORY"/>
    <property type="match status" value="1"/>
</dbReference>
<dbReference type="OrthoDB" id="5481819at2"/>
<dbReference type="RefSeq" id="WP_078684256.1">
    <property type="nucleotide sequence ID" value="NZ_FUYA01000002.1"/>
</dbReference>
<dbReference type="EC" id="2.7.13.3" evidence="2"/>
<feature type="domain" description="Response regulatory" evidence="6">
    <location>
        <begin position="833"/>
        <end position="948"/>
    </location>
</feature>
<dbReference type="Pfam" id="PF08447">
    <property type="entry name" value="PAS_3"/>
    <property type="match status" value="1"/>
</dbReference>
<gene>
    <name evidence="8" type="ORF">SAMN02745702_00959</name>
</gene>
<dbReference type="EMBL" id="FUYA01000002">
    <property type="protein sequence ID" value="SKA68166.1"/>
    <property type="molecule type" value="Genomic_DNA"/>
</dbReference>
<dbReference type="Gene3D" id="1.10.287.130">
    <property type="match status" value="1"/>
</dbReference>
<dbReference type="Proteomes" id="UP000189733">
    <property type="component" value="Unassembled WGS sequence"/>
</dbReference>
<dbReference type="InterPro" id="IPR011006">
    <property type="entry name" value="CheY-like_superfamily"/>
</dbReference>
<sequence>MQQHIYLLLALLGVTLVAVIWPSVQLRRERQKKEKLQHRMEQILEQDHATDEIASVLVQNPGAKTQSKALERLGKLLNAQRICFLKLNKDGGLFSVVQEWRTPDTARLIPKMSDIPVAQYPKLMKDALAGHARRIHSVKDGELPEGWDAGSFIVAPVLTQHARAGILYADTPPKSPRRWTSSELRVLHYCGLFWAVSLDRLSTQTELVKAERRYNVALKATTEGLFDWNPLSDAIFLSGVLLDMLKIQGEQRPSTMHAFVERIPEENREHFLNSLVNKGGHQSLPFSLELPVHKEDSTLCWLRCVVRVIERAPTGEARRVMGTCKDITEIHNLQETLKQTHQEHTLLADTISEGVWEWELADASFTLSPSWFRLLGRAPEEDPIPLDTLVNLVHPKDRDGFRGHLDSFLTANDAPRSSRFRVQTSLGEYRWLYSRGRVVARDENNAVARVVGTHSDQSRIYEAEESARNAHDSKNTFLQQMHQELTAPVNGILGMAKLLEHSHLSADQENFVRSISSSGTVLKTLLTEIFDYTQLNASELTLDKRPFALREAIRDALHIQQPDAFARGCELVLDMDDSVPEFAIGDALRLRQIFSHILSSALSLKTPQEILLHISQRKDEERIRLDMELSILSAEKIALDEERPQLTLPVAKALATLMGGDLSITHDRERMTPHFSLHIILEEDPAHSPEPQADLPRKLSAFIFDNNASLVLGLSAQLKRWGLDVKHPHTEAELIQQLQEVPSTHSPLVLLNHRPGVQDAFLVMKKLALELENSLPVLIMDATGRMLLPPSETQAKIIRLTKPIESTELHKALHALVSETTQQMPGETPIHKQLLLTSQSVEIQAGLGAKLRQAGHQVTVSATAQESLPALRATPFDAFIFDAENTVIAPEESIRSLRASAQTGHRLKIIALSNGLHSETALMTAGADTVLPSPPDFQSLQKALELKPEQ</sequence>
<dbReference type="SUPFAM" id="SSF55874">
    <property type="entry name" value="ATPase domain of HSP90 chaperone/DNA topoisomerase II/histidine kinase"/>
    <property type="match status" value="1"/>
</dbReference>
<dbReference type="SUPFAM" id="SSF55785">
    <property type="entry name" value="PYP-like sensor domain (PAS domain)"/>
    <property type="match status" value="2"/>
</dbReference>
<organism evidence="8 9">
    <name type="scientific">Desulfobaculum bizertense DSM 18034</name>
    <dbReference type="NCBI Taxonomy" id="1121442"/>
    <lineage>
        <taxon>Bacteria</taxon>
        <taxon>Pseudomonadati</taxon>
        <taxon>Thermodesulfobacteriota</taxon>
        <taxon>Desulfovibrionia</taxon>
        <taxon>Desulfovibrionales</taxon>
        <taxon>Desulfovibrionaceae</taxon>
        <taxon>Desulfobaculum</taxon>
    </lineage>
</organism>
<dbReference type="InterPro" id="IPR001610">
    <property type="entry name" value="PAC"/>
</dbReference>
<evidence type="ECO:0000256" key="3">
    <source>
        <dbReference type="ARBA" id="ARBA00022553"/>
    </source>
</evidence>
<feature type="domain" description="Histidine kinase" evidence="5">
    <location>
        <begin position="480"/>
        <end position="683"/>
    </location>
</feature>
<dbReference type="AlphaFoldDB" id="A0A1T4VT79"/>
<feature type="domain" description="PAC" evidence="7">
    <location>
        <begin position="416"/>
        <end position="469"/>
    </location>
</feature>
<dbReference type="PANTHER" id="PTHR45339:SF5">
    <property type="entry name" value="HISTIDINE KINASE"/>
    <property type="match status" value="1"/>
</dbReference>
<keyword evidence="3 4" id="KW-0597">Phosphoprotein</keyword>
<evidence type="ECO:0000313" key="8">
    <source>
        <dbReference type="EMBL" id="SKA68166.1"/>
    </source>
</evidence>
<protein>
    <recommendedName>
        <fullName evidence="2">histidine kinase</fullName>
        <ecNumber evidence="2">2.7.13.3</ecNumber>
    </recommendedName>
</protein>
<keyword evidence="9" id="KW-1185">Reference proteome</keyword>
<dbReference type="InterPro" id="IPR029016">
    <property type="entry name" value="GAF-like_dom_sf"/>
</dbReference>
<evidence type="ECO:0000313" key="9">
    <source>
        <dbReference type="Proteomes" id="UP000189733"/>
    </source>
</evidence>
<accession>A0A1T4VT79</accession>
<evidence type="ECO:0000259" key="5">
    <source>
        <dbReference type="PROSITE" id="PS50109"/>
    </source>
</evidence>
<dbReference type="PANTHER" id="PTHR45339">
    <property type="entry name" value="HYBRID SIGNAL TRANSDUCTION HISTIDINE KINASE J"/>
    <property type="match status" value="1"/>
</dbReference>
<dbReference type="Gene3D" id="3.30.450.40">
    <property type="match status" value="1"/>
</dbReference>
<reference evidence="8 9" key="1">
    <citation type="submission" date="2017-02" db="EMBL/GenBank/DDBJ databases">
        <authorList>
            <person name="Peterson S.W."/>
        </authorList>
    </citation>
    <scope>NUCLEOTIDE SEQUENCE [LARGE SCALE GENOMIC DNA]</scope>
    <source>
        <strain evidence="8 9">DSM 18034</strain>
    </source>
</reference>
<dbReference type="Pfam" id="PF00512">
    <property type="entry name" value="HisKA"/>
    <property type="match status" value="1"/>
</dbReference>
<evidence type="ECO:0000256" key="2">
    <source>
        <dbReference type="ARBA" id="ARBA00012438"/>
    </source>
</evidence>
<dbReference type="GO" id="GO:0000155">
    <property type="term" value="F:phosphorelay sensor kinase activity"/>
    <property type="evidence" value="ECO:0007669"/>
    <property type="project" value="InterPro"/>
</dbReference>
<name>A0A1T4VT79_9BACT</name>
<dbReference type="SUPFAM" id="SSF52172">
    <property type="entry name" value="CheY-like"/>
    <property type="match status" value="2"/>
</dbReference>
<dbReference type="InterPro" id="IPR036097">
    <property type="entry name" value="HisK_dim/P_sf"/>
</dbReference>
<dbReference type="SMART" id="SM00388">
    <property type="entry name" value="HisKA"/>
    <property type="match status" value="1"/>
</dbReference>
<evidence type="ECO:0000256" key="4">
    <source>
        <dbReference type="PROSITE-ProRule" id="PRU00169"/>
    </source>
</evidence>
<dbReference type="PROSITE" id="PS50113">
    <property type="entry name" value="PAC"/>
    <property type="match status" value="2"/>
</dbReference>
<dbReference type="InterPro" id="IPR005467">
    <property type="entry name" value="His_kinase_dom"/>
</dbReference>
<dbReference type="InterPro" id="IPR001789">
    <property type="entry name" value="Sig_transdc_resp-reg_receiver"/>
</dbReference>
<feature type="domain" description="PAC" evidence="7">
    <location>
        <begin position="286"/>
        <end position="339"/>
    </location>
</feature>
<dbReference type="SUPFAM" id="SSF47384">
    <property type="entry name" value="Homodimeric domain of signal transducing histidine kinase"/>
    <property type="match status" value="1"/>
</dbReference>
<dbReference type="InterPro" id="IPR013655">
    <property type="entry name" value="PAS_fold_3"/>
</dbReference>
<comment type="catalytic activity">
    <reaction evidence="1">
        <text>ATP + protein L-histidine = ADP + protein N-phospho-L-histidine.</text>
        <dbReference type="EC" id="2.7.13.3"/>
    </reaction>
</comment>
<dbReference type="InterPro" id="IPR003661">
    <property type="entry name" value="HisK_dim/P_dom"/>
</dbReference>
<dbReference type="InterPro" id="IPR036890">
    <property type="entry name" value="HATPase_C_sf"/>
</dbReference>
<proteinExistence type="predicted"/>
<dbReference type="PROSITE" id="PS50109">
    <property type="entry name" value="HIS_KIN"/>
    <property type="match status" value="1"/>
</dbReference>
<dbReference type="InterPro" id="IPR000700">
    <property type="entry name" value="PAS-assoc_C"/>
</dbReference>
<dbReference type="Gene3D" id="3.40.50.2300">
    <property type="match status" value="1"/>
</dbReference>
<feature type="modified residue" description="4-aspartylphosphate" evidence="4">
    <location>
        <position position="882"/>
    </location>
</feature>
<evidence type="ECO:0000256" key="1">
    <source>
        <dbReference type="ARBA" id="ARBA00000085"/>
    </source>
</evidence>
<dbReference type="CDD" id="cd00082">
    <property type="entry name" value="HisKA"/>
    <property type="match status" value="1"/>
</dbReference>
<dbReference type="Gene3D" id="3.30.565.10">
    <property type="entry name" value="Histidine kinase-like ATPase, C-terminal domain"/>
    <property type="match status" value="1"/>
</dbReference>
<dbReference type="STRING" id="1121442.SAMN02745702_00959"/>
<dbReference type="Gene3D" id="3.30.450.20">
    <property type="entry name" value="PAS domain"/>
    <property type="match status" value="2"/>
</dbReference>
<dbReference type="InterPro" id="IPR035965">
    <property type="entry name" value="PAS-like_dom_sf"/>
</dbReference>
<dbReference type="SMART" id="SM00086">
    <property type="entry name" value="PAC"/>
    <property type="match status" value="2"/>
</dbReference>